<keyword evidence="1" id="KW-0680">Restriction system</keyword>
<sequence length="186" mass="22151">MLVEPIDILSTRFDDKLDEIETPEAKAAEMEHAIKHEIRVKLDENPVLYTSLKERLEELIARRKERQLTIEELLEEYRDVMEKMRTNAEEGAAHGFEPEQYPFYQMLASELEGFEDDNVKELTHIITEIIEENRVIDWTFKDDVKREMRKRIKRQLRASNCPSKQVESLARQLMELAEVHYKQIAY</sequence>
<gene>
    <name evidence="4" type="ORF">SAMN05216238_107109</name>
</gene>
<reference evidence="5" key="1">
    <citation type="submission" date="2016-10" db="EMBL/GenBank/DDBJ databases">
        <authorList>
            <person name="Varghese N."/>
            <person name="Submissions S."/>
        </authorList>
    </citation>
    <scope>NUCLEOTIDE SEQUENCE [LARGE SCALE GENOMIC DNA]</scope>
    <source>
        <strain evidence="5">DSM 22530</strain>
    </source>
</reference>
<accession>A0A1I1X587</accession>
<keyword evidence="2" id="KW-0175">Coiled coil</keyword>
<keyword evidence="5" id="KW-1185">Reference proteome</keyword>
<dbReference type="InterPro" id="IPR021810">
    <property type="entry name" value="T1RH-like_C"/>
</dbReference>
<feature type="coiled-coil region" evidence="2">
    <location>
        <begin position="56"/>
        <end position="90"/>
    </location>
</feature>
<name>A0A1I1X587_9BACI</name>
<organism evidence="4 5">
    <name type="scientific">Lentibacillus persicus</name>
    <dbReference type="NCBI Taxonomy" id="640948"/>
    <lineage>
        <taxon>Bacteria</taxon>
        <taxon>Bacillati</taxon>
        <taxon>Bacillota</taxon>
        <taxon>Bacilli</taxon>
        <taxon>Bacillales</taxon>
        <taxon>Bacillaceae</taxon>
        <taxon>Lentibacillus</taxon>
    </lineage>
</organism>
<dbReference type="InterPro" id="IPR051268">
    <property type="entry name" value="Type-I_R_enzyme_R_subunit"/>
</dbReference>
<dbReference type="PANTHER" id="PTHR30195:SF15">
    <property type="entry name" value="TYPE I RESTRICTION ENZYME HINDI ENDONUCLEASE SUBUNIT"/>
    <property type="match status" value="1"/>
</dbReference>
<evidence type="ECO:0000256" key="2">
    <source>
        <dbReference type="SAM" id="Coils"/>
    </source>
</evidence>
<dbReference type="Pfam" id="PF11867">
    <property type="entry name" value="T1RH-like_C"/>
    <property type="match status" value="1"/>
</dbReference>
<evidence type="ECO:0000259" key="3">
    <source>
        <dbReference type="Pfam" id="PF11867"/>
    </source>
</evidence>
<dbReference type="Proteomes" id="UP000199474">
    <property type="component" value="Unassembled WGS sequence"/>
</dbReference>
<dbReference type="GO" id="GO:0009307">
    <property type="term" value="P:DNA restriction-modification system"/>
    <property type="evidence" value="ECO:0007669"/>
    <property type="project" value="UniProtKB-KW"/>
</dbReference>
<dbReference type="AlphaFoldDB" id="A0A1I1X587"/>
<evidence type="ECO:0000313" key="4">
    <source>
        <dbReference type="EMBL" id="SFE02527.1"/>
    </source>
</evidence>
<dbReference type="PANTHER" id="PTHR30195">
    <property type="entry name" value="TYPE I SITE-SPECIFIC DEOXYRIBONUCLEASE PROTEIN SUBUNIT M AND R"/>
    <property type="match status" value="1"/>
</dbReference>
<evidence type="ECO:0000313" key="5">
    <source>
        <dbReference type="Proteomes" id="UP000199474"/>
    </source>
</evidence>
<dbReference type="EMBL" id="FOMR01000007">
    <property type="protein sequence ID" value="SFE02527.1"/>
    <property type="molecule type" value="Genomic_DNA"/>
</dbReference>
<protein>
    <submittedName>
        <fullName evidence="4">Type I restriction enzyme, R subunit</fullName>
    </submittedName>
</protein>
<proteinExistence type="predicted"/>
<evidence type="ECO:0000256" key="1">
    <source>
        <dbReference type="ARBA" id="ARBA00022747"/>
    </source>
</evidence>
<feature type="domain" description="Type I restriction enzyme HindI endonuclease subunit-like C-terminal" evidence="3">
    <location>
        <begin position="6"/>
        <end position="182"/>
    </location>
</feature>
<dbReference type="STRING" id="640948.SAMN05216238_107109"/>